<comment type="caution">
    <text evidence="1">The sequence shown here is derived from an EMBL/GenBank/DDBJ whole genome shotgun (WGS) entry which is preliminary data.</text>
</comment>
<proteinExistence type="predicted"/>
<reference evidence="1 2" key="1">
    <citation type="submission" date="2019-01" db="EMBL/GenBank/DDBJ databases">
        <title>A draft genome assembly of the solar-powered sea slug Elysia chlorotica.</title>
        <authorList>
            <person name="Cai H."/>
            <person name="Li Q."/>
            <person name="Fang X."/>
            <person name="Li J."/>
            <person name="Curtis N.E."/>
            <person name="Altenburger A."/>
            <person name="Shibata T."/>
            <person name="Feng M."/>
            <person name="Maeda T."/>
            <person name="Schwartz J.A."/>
            <person name="Shigenobu S."/>
            <person name="Lundholm N."/>
            <person name="Nishiyama T."/>
            <person name="Yang H."/>
            <person name="Hasebe M."/>
            <person name="Li S."/>
            <person name="Pierce S.K."/>
            <person name="Wang J."/>
        </authorList>
    </citation>
    <scope>NUCLEOTIDE SEQUENCE [LARGE SCALE GENOMIC DNA]</scope>
    <source>
        <strain evidence="1">EC2010</strain>
        <tissue evidence="1">Whole organism of an adult</tissue>
    </source>
</reference>
<dbReference type="EMBL" id="RQTK01000041">
    <property type="protein sequence ID" value="RUS90057.1"/>
    <property type="molecule type" value="Genomic_DNA"/>
</dbReference>
<keyword evidence="2" id="KW-1185">Reference proteome</keyword>
<evidence type="ECO:0000313" key="1">
    <source>
        <dbReference type="EMBL" id="RUS90057.1"/>
    </source>
</evidence>
<dbReference type="SUPFAM" id="SSF54637">
    <property type="entry name" value="Thioesterase/thiol ester dehydrase-isomerase"/>
    <property type="match status" value="2"/>
</dbReference>
<dbReference type="PANTHER" id="PTHR34487:SF1">
    <property type="entry name" value="ACYL-ACP THIOESTERASE"/>
    <property type="match status" value="1"/>
</dbReference>
<dbReference type="Gene3D" id="3.10.129.10">
    <property type="entry name" value="Hotdog Thioesterase"/>
    <property type="match status" value="2"/>
</dbReference>
<dbReference type="PANTHER" id="PTHR34487">
    <property type="entry name" value="ACYL-ACP THIOESTERASE"/>
    <property type="match status" value="1"/>
</dbReference>
<dbReference type="OrthoDB" id="6121932at2759"/>
<evidence type="ECO:0000313" key="2">
    <source>
        <dbReference type="Proteomes" id="UP000271974"/>
    </source>
</evidence>
<dbReference type="Proteomes" id="UP000271974">
    <property type="component" value="Unassembled WGS sequence"/>
</dbReference>
<gene>
    <name evidence="1" type="ORF">EGW08_002170</name>
</gene>
<organism evidence="1 2">
    <name type="scientific">Elysia chlorotica</name>
    <name type="common">Eastern emerald elysia</name>
    <name type="synonym">Sea slug</name>
    <dbReference type="NCBI Taxonomy" id="188477"/>
    <lineage>
        <taxon>Eukaryota</taxon>
        <taxon>Metazoa</taxon>
        <taxon>Spiralia</taxon>
        <taxon>Lophotrochozoa</taxon>
        <taxon>Mollusca</taxon>
        <taxon>Gastropoda</taxon>
        <taxon>Heterobranchia</taxon>
        <taxon>Euthyneura</taxon>
        <taxon>Panpulmonata</taxon>
        <taxon>Sacoglossa</taxon>
        <taxon>Placobranchoidea</taxon>
        <taxon>Plakobranchidae</taxon>
        <taxon>Elysia</taxon>
    </lineage>
</organism>
<name>A0A3S1BJZ3_ELYCH</name>
<protein>
    <submittedName>
        <fullName evidence="1">Uncharacterized protein</fullName>
    </submittedName>
</protein>
<accession>A0A3S1BJZ3</accession>
<dbReference type="AlphaFoldDB" id="A0A3S1BJZ3"/>
<dbReference type="InterPro" id="IPR029069">
    <property type="entry name" value="HotDog_dom_sf"/>
</dbReference>
<sequence length="296" mass="33727">MAGKPINFSRIVQQMKTSRSFLSDRHVKVISPGGFPYEAYNGKAEITPWSILHLLEFSRDVFFSRTASHDRCFLDIDKISENHLMFMACTTTKIWPSLYNRSVCKTSLVLNSELVNVGRTSFVIKTLIGVENADTPLCENFVQPVLIDSATRKPSPPPEWWLNKYSNTLKGSGSGLKLVRQVVPQNGVLHRYQTKISASDLDSFWHANWSSYLRNSYNALAEHFVGKNGAGQTASAFRKSKQFSLLYLREANLNDTLDIHLWKDPQNTNLYKFQFYKESDVICESEIELYPPDPDA</sequence>